<organism evidence="1 2">
    <name type="scientific">Chaetomium tenue</name>
    <dbReference type="NCBI Taxonomy" id="1854479"/>
    <lineage>
        <taxon>Eukaryota</taxon>
        <taxon>Fungi</taxon>
        <taxon>Dikarya</taxon>
        <taxon>Ascomycota</taxon>
        <taxon>Pezizomycotina</taxon>
        <taxon>Sordariomycetes</taxon>
        <taxon>Sordariomycetidae</taxon>
        <taxon>Sordariales</taxon>
        <taxon>Chaetomiaceae</taxon>
        <taxon>Chaetomium</taxon>
    </lineage>
</organism>
<dbReference type="EMBL" id="JAGIZQ010000007">
    <property type="protein sequence ID" value="KAH6617227.1"/>
    <property type="molecule type" value="Genomic_DNA"/>
</dbReference>
<proteinExistence type="predicted"/>
<reference evidence="1 2" key="1">
    <citation type="journal article" date="2021" name="Nat. Commun.">
        <title>Genetic determinants of endophytism in the Arabidopsis root mycobiome.</title>
        <authorList>
            <person name="Mesny F."/>
            <person name="Miyauchi S."/>
            <person name="Thiergart T."/>
            <person name="Pickel B."/>
            <person name="Atanasova L."/>
            <person name="Karlsson M."/>
            <person name="Huettel B."/>
            <person name="Barry K.W."/>
            <person name="Haridas S."/>
            <person name="Chen C."/>
            <person name="Bauer D."/>
            <person name="Andreopoulos W."/>
            <person name="Pangilinan J."/>
            <person name="LaButti K."/>
            <person name="Riley R."/>
            <person name="Lipzen A."/>
            <person name="Clum A."/>
            <person name="Drula E."/>
            <person name="Henrissat B."/>
            <person name="Kohler A."/>
            <person name="Grigoriev I.V."/>
            <person name="Martin F.M."/>
            <person name="Hacquard S."/>
        </authorList>
    </citation>
    <scope>NUCLEOTIDE SEQUENCE [LARGE SCALE GENOMIC DNA]</scope>
    <source>
        <strain evidence="1 2">MPI-SDFR-AT-0079</strain>
    </source>
</reference>
<dbReference type="Proteomes" id="UP000724584">
    <property type="component" value="Unassembled WGS sequence"/>
</dbReference>
<comment type="caution">
    <text evidence="1">The sequence shown here is derived from an EMBL/GenBank/DDBJ whole genome shotgun (WGS) entry which is preliminary data.</text>
</comment>
<evidence type="ECO:0000313" key="2">
    <source>
        <dbReference type="Proteomes" id="UP000724584"/>
    </source>
</evidence>
<keyword evidence="2" id="KW-1185">Reference proteome</keyword>
<evidence type="ECO:0000313" key="1">
    <source>
        <dbReference type="EMBL" id="KAH6617227.1"/>
    </source>
</evidence>
<name>A0ACB7NV45_9PEZI</name>
<protein>
    <submittedName>
        <fullName evidence="1">Uncharacterized protein</fullName>
    </submittedName>
</protein>
<gene>
    <name evidence="1" type="ORF">F5144DRAFT_386336</name>
</gene>
<sequence length="201" mass="22615">MFSGLDYRRNTVELTIVKAGEFSNRRADLRRSDGRIMMDLSVVPCSGRLEHHGKGDDRSKRFASPGLGPRTYYPFVRMNGRMAYCSIVESSGPSSPLARSRHERLRHERDDRSRELGRFRGRGRFPVASTILPRARRRHGAEGLRAVGQSQTPTEDPQKFGMMGSSSDDSFAGQHLGILHRLQTSSLDNRALPRADEIGDF</sequence>
<accession>A0ACB7NV45</accession>